<sequence>MLLPDRGFPEYNVFTVLKGAEMSTMTIRMSDEDATLVRKLANFEGVTISDFARTAILEKIEDSYDLHELRAAIAADDGQRFSIDEILEEL</sequence>
<dbReference type="EMBL" id="JABCUS010000028">
    <property type="protein sequence ID" value="NMX04263.1"/>
    <property type="molecule type" value="Genomic_DNA"/>
</dbReference>
<dbReference type="InterPro" id="IPR046257">
    <property type="entry name" value="DUF6290"/>
</dbReference>
<dbReference type="EMBL" id="VSZY01000023">
    <property type="protein sequence ID" value="MCU9969726.1"/>
    <property type="molecule type" value="Genomic_DNA"/>
</dbReference>
<evidence type="ECO:0000313" key="4">
    <source>
        <dbReference type="EMBL" id="NMX04263.1"/>
    </source>
</evidence>
<reference evidence="1 8" key="1">
    <citation type="submission" date="2019-08" db="EMBL/GenBank/DDBJ databases">
        <title>Comparison of rpoB and gyrB Sequences from Mobiluncus Species and Development of a Multiplex PCR Method for Clinical Detection of Mobiluncus curtisii and Mobiluncus mulieris.</title>
        <authorList>
            <person name="Yang L."/>
            <person name="Shen Y."/>
            <person name="Xu G."/>
            <person name="Shu L.-B."/>
            <person name="Hu J."/>
            <person name="Zhang R."/>
            <person name="Wang Y."/>
            <person name="Zhou H.-W."/>
            <person name="Zhang X."/>
        </authorList>
    </citation>
    <scope>NUCLEOTIDE SEQUENCE [LARGE SCALE GENOMIC DNA]</scope>
    <source>
        <strain evidence="1 8">M26</strain>
    </source>
</reference>
<organism evidence="2 6">
    <name type="scientific">Mobiluncus mulieris</name>
    <dbReference type="NCBI Taxonomy" id="2052"/>
    <lineage>
        <taxon>Bacteria</taxon>
        <taxon>Bacillati</taxon>
        <taxon>Actinomycetota</taxon>
        <taxon>Actinomycetes</taxon>
        <taxon>Actinomycetales</taxon>
        <taxon>Actinomycetaceae</taxon>
        <taxon>Mobiluncus</taxon>
    </lineage>
</organism>
<name>A0A7Y0U1F4_9ACTO</name>
<dbReference type="EMBL" id="JABCUR010000005">
    <property type="protein sequence ID" value="NMW65215.1"/>
    <property type="molecule type" value="Genomic_DNA"/>
</dbReference>
<accession>A0A7Y0U1F4</accession>
<dbReference type="EMBL" id="JABCUV010000013">
    <property type="protein sequence ID" value="NMW93955.1"/>
    <property type="molecule type" value="Genomic_DNA"/>
</dbReference>
<evidence type="ECO:0000313" key="3">
    <source>
        <dbReference type="EMBL" id="NMW93955.1"/>
    </source>
</evidence>
<dbReference type="AlphaFoldDB" id="A0A7Y0U1F4"/>
<evidence type="ECO:0000313" key="1">
    <source>
        <dbReference type="EMBL" id="MCU9969726.1"/>
    </source>
</evidence>
<dbReference type="Proteomes" id="UP000575397">
    <property type="component" value="Unassembled WGS sequence"/>
</dbReference>
<dbReference type="Proteomes" id="UP000582487">
    <property type="component" value="Unassembled WGS sequence"/>
</dbReference>
<gene>
    <name evidence="1" type="ORF">FYZ43_10115</name>
    <name evidence="3" type="ORF">HHJ74_09720</name>
    <name evidence="4" type="ORF">HHJ77_10150</name>
    <name evidence="2" type="ORF">HHJ78_06655</name>
</gene>
<dbReference type="Proteomes" id="UP000578252">
    <property type="component" value="Unassembled WGS sequence"/>
</dbReference>
<dbReference type="Pfam" id="PF19807">
    <property type="entry name" value="DUF6290"/>
    <property type="match status" value="1"/>
</dbReference>
<comment type="caution">
    <text evidence="2">The sequence shown here is derived from an EMBL/GenBank/DDBJ whole genome shotgun (WGS) entry which is preliminary data.</text>
</comment>
<proteinExistence type="predicted"/>
<evidence type="ECO:0000313" key="7">
    <source>
        <dbReference type="Proteomes" id="UP000582487"/>
    </source>
</evidence>
<dbReference type="Proteomes" id="UP001209486">
    <property type="component" value="Unassembled WGS sequence"/>
</dbReference>
<reference evidence="5 6" key="2">
    <citation type="submission" date="2020-04" db="EMBL/GenBank/DDBJ databases">
        <title>Antimicrobial susceptibility and clonality of vaginal-derived multi-drug resistant Mobiluncus isolates in China.</title>
        <authorList>
            <person name="Zhang X."/>
        </authorList>
    </citation>
    <scope>NUCLEOTIDE SEQUENCE [LARGE SCALE GENOMIC DNA]</scope>
    <source>
        <strain evidence="4 5">12</strain>
        <strain evidence="2 6">13</strain>
        <strain evidence="3 7">7</strain>
    </source>
</reference>
<dbReference type="NCBIfam" id="NF046040">
    <property type="entry name" value="RelB_antitoxin"/>
    <property type="match status" value="1"/>
</dbReference>
<protein>
    <submittedName>
        <fullName evidence="2">CopG family transcriptional regulator</fullName>
    </submittedName>
</protein>
<evidence type="ECO:0000313" key="6">
    <source>
        <dbReference type="Proteomes" id="UP000578252"/>
    </source>
</evidence>
<evidence type="ECO:0000313" key="2">
    <source>
        <dbReference type="EMBL" id="NMW65215.1"/>
    </source>
</evidence>
<evidence type="ECO:0000313" key="8">
    <source>
        <dbReference type="Proteomes" id="UP001209486"/>
    </source>
</evidence>
<evidence type="ECO:0000313" key="5">
    <source>
        <dbReference type="Proteomes" id="UP000575397"/>
    </source>
</evidence>